<dbReference type="STRING" id="1504633.A0A2T7CWI3"/>
<dbReference type="SMART" id="SM00256">
    <property type="entry name" value="FBOX"/>
    <property type="match status" value="1"/>
</dbReference>
<dbReference type="AlphaFoldDB" id="A0A2T7CWI3"/>
<evidence type="ECO:0000259" key="2">
    <source>
        <dbReference type="PROSITE" id="PS50181"/>
    </source>
</evidence>
<feature type="domain" description="F-box" evidence="2">
    <location>
        <begin position="7"/>
        <end position="53"/>
    </location>
</feature>
<dbReference type="SUPFAM" id="SSF81383">
    <property type="entry name" value="F-box domain"/>
    <property type="match status" value="1"/>
</dbReference>
<accession>A0A2T7CWI3</accession>
<keyword evidence="4" id="KW-1185">Reference proteome</keyword>
<dbReference type="PANTHER" id="PTHR31672">
    <property type="entry name" value="BNACNNG10540D PROTEIN"/>
    <property type="match status" value="1"/>
</dbReference>
<dbReference type="EMBL" id="CM009755">
    <property type="protein sequence ID" value="PUZ47684.1"/>
    <property type="molecule type" value="Genomic_DNA"/>
</dbReference>
<organism evidence="3 4">
    <name type="scientific">Panicum hallii var. hallii</name>
    <dbReference type="NCBI Taxonomy" id="1504633"/>
    <lineage>
        <taxon>Eukaryota</taxon>
        <taxon>Viridiplantae</taxon>
        <taxon>Streptophyta</taxon>
        <taxon>Embryophyta</taxon>
        <taxon>Tracheophyta</taxon>
        <taxon>Spermatophyta</taxon>
        <taxon>Magnoliopsida</taxon>
        <taxon>Liliopsida</taxon>
        <taxon>Poales</taxon>
        <taxon>Poaceae</taxon>
        <taxon>PACMAD clade</taxon>
        <taxon>Panicoideae</taxon>
        <taxon>Panicodae</taxon>
        <taxon>Paniceae</taxon>
        <taxon>Panicinae</taxon>
        <taxon>Panicum</taxon>
        <taxon>Panicum sect. Panicum</taxon>
    </lineage>
</organism>
<dbReference type="PROSITE" id="PS50181">
    <property type="entry name" value="FBOX"/>
    <property type="match status" value="1"/>
</dbReference>
<name>A0A2T7CWI3_9POAL</name>
<evidence type="ECO:0000313" key="3">
    <source>
        <dbReference type="EMBL" id="PUZ47684.1"/>
    </source>
</evidence>
<protein>
    <recommendedName>
        <fullName evidence="2">F-box domain-containing protein</fullName>
    </recommendedName>
</protein>
<sequence>MHLPTSPPPAADLPEDVHAEILVRLPAESVLRFRSVCKAWHRITSDPRFLTAHARRRPAQVVLYGYLESNRCKNRPLGYAVDIALDVLPVSGEEEAGRRRRLIGYPRFRWRVGMPVHCLLLDTCDGVLLFRKELGFYLLCNPITRQWAELPRLPEQTYGAAAGVRVREYGFYFHRPSREFRLLCGSRAFAGARRRGASSPPAPPSPGNTPRTTSWWSTKATCAAPRRWHPWPSTTACTGRPAGSATRSGRRRRRCWLSTRCRRSST</sequence>
<dbReference type="InterPro" id="IPR001810">
    <property type="entry name" value="F-box_dom"/>
</dbReference>
<dbReference type="Pfam" id="PF00646">
    <property type="entry name" value="F-box"/>
    <property type="match status" value="1"/>
</dbReference>
<dbReference type="Proteomes" id="UP000244336">
    <property type="component" value="Chromosome 7"/>
</dbReference>
<evidence type="ECO:0000256" key="1">
    <source>
        <dbReference type="SAM" id="MobiDB-lite"/>
    </source>
</evidence>
<dbReference type="PANTHER" id="PTHR31672:SF2">
    <property type="entry name" value="F-BOX DOMAIN-CONTAINING PROTEIN"/>
    <property type="match status" value="1"/>
</dbReference>
<dbReference type="InterPro" id="IPR036047">
    <property type="entry name" value="F-box-like_dom_sf"/>
</dbReference>
<proteinExistence type="predicted"/>
<gene>
    <name evidence="3" type="ORF">GQ55_7G186200</name>
</gene>
<reference evidence="3 4" key="1">
    <citation type="submission" date="2018-04" db="EMBL/GenBank/DDBJ databases">
        <title>WGS assembly of Panicum hallii var. hallii HAL2.</title>
        <authorList>
            <person name="Lovell J."/>
            <person name="Jenkins J."/>
            <person name="Lowry D."/>
            <person name="Mamidi S."/>
            <person name="Sreedasyam A."/>
            <person name="Weng X."/>
            <person name="Barry K."/>
            <person name="Bonette J."/>
            <person name="Campitelli B."/>
            <person name="Daum C."/>
            <person name="Gordon S."/>
            <person name="Gould B."/>
            <person name="Lipzen A."/>
            <person name="MacQueen A."/>
            <person name="Palacio-Mejia J."/>
            <person name="Plott C."/>
            <person name="Shakirov E."/>
            <person name="Shu S."/>
            <person name="Yoshinaga Y."/>
            <person name="Zane M."/>
            <person name="Rokhsar D."/>
            <person name="Grimwood J."/>
            <person name="Schmutz J."/>
            <person name="Juenger T."/>
        </authorList>
    </citation>
    <scope>NUCLEOTIDE SEQUENCE [LARGE SCALE GENOMIC DNA]</scope>
    <source>
        <strain evidence="4">cv. HAL2</strain>
    </source>
</reference>
<dbReference type="InterPro" id="IPR050796">
    <property type="entry name" value="SCF_F-box_component"/>
</dbReference>
<dbReference type="OrthoDB" id="692284at2759"/>
<dbReference type="CDD" id="cd22157">
    <property type="entry name" value="F-box_AtFBW1-like"/>
    <property type="match status" value="1"/>
</dbReference>
<feature type="region of interest" description="Disordered" evidence="1">
    <location>
        <begin position="194"/>
        <end position="215"/>
    </location>
</feature>
<dbReference type="Gene3D" id="1.20.1280.50">
    <property type="match status" value="1"/>
</dbReference>
<evidence type="ECO:0000313" key="4">
    <source>
        <dbReference type="Proteomes" id="UP000244336"/>
    </source>
</evidence>
<dbReference type="Gramene" id="PUZ47684">
    <property type="protein sequence ID" value="PUZ47684"/>
    <property type="gene ID" value="GQ55_7G186200"/>
</dbReference>